<gene>
    <name evidence="1" type="ORF">ALQ04_100212</name>
</gene>
<reference evidence="1 2" key="1">
    <citation type="submission" date="2018-08" db="EMBL/GenBank/DDBJ databases">
        <title>Recombination of ecologically and evolutionarily significant loci maintains genetic cohesion in the Pseudomonas syringae species complex.</title>
        <authorList>
            <person name="Dillon M."/>
            <person name="Thakur S."/>
            <person name="Almeida R.N.D."/>
            <person name="Weir B.S."/>
            <person name="Guttman D.S."/>
        </authorList>
    </citation>
    <scope>NUCLEOTIDE SEQUENCE [LARGE SCALE GENOMIC DNA]</scope>
    <source>
        <strain evidence="1 2">ICMP 3353</strain>
    </source>
</reference>
<proteinExistence type="predicted"/>
<accession>A0A3M4LPN4</accession>
<evidence type="ECO:0000313" key="1">
    <source>
        <dbReference type="EMBL" id="RMQ43448.1"/>
    </source>
</evidence>
<dbReference type="EMBL" id="RBRE01000068">
    <property type="protein sequence ID" value="RMQ43448.1"/>
    <property type="molecule type" value="Genomic_DNA"/>
</dbReference>
<dbReference type="OrthoDB" id="1060501at2"/>
<sequence length="896" mass="99538">MTTLTTEQIQLAYAWTSVHKGAGLALDWVAEVAEKVEEVANKADILSRDLYRARNLARSLGRVSKTPMGIGFFGLSQAGKSYLISALAADDKGQLLTQFGTQPLDFIKHVNPVGGGKEATGLVTRFTRRAEPSQDPQFPVELRLFREVEIAIILANAWFEDFDHQRLNSQITNAQIDAQLQRFEEHSASAATPGVNSDDVVLLWDYLEHNYPNAVRPLNARYWPRVVKLAPRLSVRERAQLFSLLWGGIGKMTETYEQLATALHRLGLAETVFAPLTALVSQRDGQMVQTNSIINVDILSRLGGSADSALEVRPASEGNLHAPVSVGRAELAALTNELIFRLDNEPANAIVNSVDLLDFPGYRSRQKLMSIDEASEVDSNGATNNPVAKLLLRGKVAYLFERYTDEQEMNALVMCTSSFKQSEVVSVGPVLKSWIDKTQGSSAQERDGRNGLIWALTMCDGFIGGALNGEIVQFPESCDNMLKLTMIERFGNEDWMKQWGSTPFKNTYLVRKPRFKTNFIDLNENGQEDNLNKQSEPALEALKQAFSNSELVKRHVAEPQDAWQAMMQLNDGGMNRFSSAFTPVANIDFKLGRIRQQLDDLMVQLLPLLEEYYEAGGEDERAKKKAIANLIVRPFATTKNGKHVLGELLAYMAVPEEQLRDLYLNGDFDSPATEATEAAPASQEPEVEYDIFGEAVAPVADAPPVAVAVPQYQSHEHRFARAAFNLWATHLRGLSRRQHLLDMLELPAEAIALLVKELVVCAERLDLPLQLSQALLKRAQSGVRRESLVQRQVLTAQLLLNDFAAWFGHTAEPASQRPTGLLGAKQPLFSFYQQEMPGRFPLLAPQADDQSVIFANDWISGIAIHTQNNVGHRKGKEITPEQNEALGRVIQAFKAR</sequence>
<protein>
    <submittedName>
        <fullName evidence="1">HopL1 protein</fullName>
    </submittedName>
</protein>
<comment type="caution">
    <text evidence="1">The sequence shown here is derived from an EMBL/GenBank/DDBJ whole genome shotgun (WGS) entry which is preliminary data.</text>
</comment>
<dbReference type="RefSeq" id="WP_122317157.1">
    <property type="nucleotide sequence ID" value="NZ_RBRE01000068.1"/>
</dbReference>
<organism evidence="1 2">
    <name type="scientific">Pseudomonas cichorii</name>
    <dbReference type="NCBI Taxonomy" id="36746"/>
    <lineage>
        <taxon>Bacteria</taxon>
        <taxon>Pseudomonadati</taxon>
        <taxon>Pseudomonadota</taxon>
        <taxon>Gammaproteobacteria</taxon>
        <taxon>Pseudomonadales</taxon>
        <taxon>Pseudomonadaceae</taxon>
        <taxon>Pseudomonas</taxon>
    </lineage>
</organism>
<dbReference type="Pfam" id="PF10139">
    <property type="entry name" value="Virul_Fac"/>
    <property type="match status" value="1"/>
</dbReference>
<dbReference type="AlphaFoldDB" id="A0A3M4LPN4"/>
<dbReference type="Proteomes" id="UP000277236">
    <property type="component" value="Unassembled WGS sequence"/>
</dbReference>
<dbReference type="InterPro" id="IPR017030">
    <property type="entry name" value="Vir_effector_SfrC"/>
</dbReference>
<name>A0A3M4LPN4_PSECI</name>
<evidence type="ECO:0000313" key="2">
    <source>
        <dbReference type="Proteomes" id="UP000277236"/>
    </source>
</evidence>
<dbReference type="PIRSF" id="PIRSF034586">
    <property type="entry name" value="Vir_effector_SfrC"/>
    <property type="match status" value="1"/>
</dbReference>